<organism evidence="1 2">
    <name type="scientific">Trypanosoma theileri</name>
    <dbReference type="NCBI Taxonomy" id="67003"/>
    <lineage>
        <taxon>Eukaryota</taxon>
        <taxon>Discoba</taxon>
        <taxon>Euglenozoa</taxon>
        <taxon>Kinetoplastea</taxon>
        <taxon>Metakinetoplastina</taxon>
        <taxon>Trypanosomatida</taxon>
        <taxon>Trypanosomatidae</taxon>
        <taxon>Trypanosoma</taxon>
    </lineage>
</organism>
<protein>
    <submittedName>
        <fullName evidence="1">Uncharacterized protein</fullName>
    </submittedName>
</protein>
<comment type="caution">
    <text evidence="1">The sequence shown here is derived from an EMBL/GenBank/DDBJ whole genome shotgun (WGS) entry which is preliminary data.</text>
</comment>
<name>A0A1X0NV63_9TRYP</name>
<dbReference type="RefSeq" id="XP_028882567.1">
    <property type="nucleotide sequence ID" value="XM_029026011.1"/>
</dbReference>
<reference evidence="1 2" key="1">
    <citation type="submission" date="2017-03" db="EMBL/GenBank/DDBJ databases">
        <title>An alternative strategy for trypanosome survival in the mammalian bloodstream revealed through genome and transcriptome analysis of the ubiquitous bovine parasite Trypanosoma (Megatrypanum) theileri.</title>
        <authorList>
            <person name="Kelly S."/>
            <person name="Ivens A."/>
            <person name="Mott A."/>
            <person name="O'Neill E."/>
            <person name="Emms D."/>
            <person name="Macleod O."/>
            <person name="Voorheis P."/>
            <person name="Matthews J."/>
            <person name="Matthews K."/>
            <person name="Carrington M."/>
        </authorList>
    </citation>
    <scope>NUCLEOTIDE SEQUENCE [LARGE SCALE GENOMIC DNA]</scope>
    <source>
        <strain evidence="1">Edinburgh</strain>
    </source>
</reference>
<gene>
    <name evidence="1" type="ORF">TM35_000161390</name>
</gene>
<dbReference type="EMBL" id="NBCO01000016">
    <property type="protein sequence ID" value="ORC88501.1"/>
    <property type="molecule type" value="Genomic_DNA"/>
</dbReference>
<dbReference type="SUPFAM" id="SSF53659">
    <property type="entry name" value="Isocitrate/Isopropylmalate dehydrogenase-like"/>
    <property type="match status" value="1"/>
</dbReference>
<dbReference type="Proteomes" id="UP000192257">
    <property type="component" value="Unassembled WGS sequence"/>
</dbReference>
<keyword evidence="2" id="KW-1185">Reference proteome</keyword>
<dbReference type="STRING" id="67003.A0A1X0NV63"/>
<dbReference type="OrthoDB" id="278380at2759"/>
<evidence type="ECO:0000313" key="1">
    <source>
        <dbReference type="EMBL" id="ORC88501.1"/>
    </source>
</evidence>
<dbReference type="AlphaFoldDB" id="A0A1X0NV63"/>
<accession>A0A1X0NV63</accession>
<dbReference type="VEuPathDB" id="TriTrypDB:TM35_000161390"/>
<evidence type="ECO:0000313" key="2">
    <source>
        <dbReference type="Proteomes" id="UP000192257"/>
    </source>
</evidence>
<dbReference type="GeneID" id="39985791"/>
<sequence>MSKQLSIISAGASAAILESAAAIVKKVTGGKVSTTTATTADRHAVVVGPETPAGIHTVVTAVPAAPFPAYAGVKTVVVRAVLPRSAPDRVQLRDALDVFPAAGISTEAEERAAAESFRRSAAVAVARARAVNASRVTLVVKQASRYTGVNGVFRRVCEEVVAAAGLSVEVQGTAAATNELVLRPESLGVVLLNDVPATEHVELAAAGIFGGAYRTCHTNTGGSVSAGHSFKSVALAVAAELRALGMQAEAERVEAAAAKNPRAVVAAL</sequence>
<proteinExistence type="predicted"/>